<reference evidence="2 3" key="1">
    <citation type="journal article" date="2019" name="Sci. Rep.">
        <title>Orb-weaving spider Araneus ventricosus genome elucidates the spidroin gene catalogue.</title>
        <authorList>
            <person name="Kono N."/>
            <person name="Nakamura H."/>
            <person name="Ohtoshi R."/>
            <person name="Moran D.A.P."/>
            <person name="Shinohara A."/>
            <person name="Yoshida Y."/>
            <person name="Fujiwara M."/>
            <person name="Mori M."/>
            <person name="Tomita M."/>
            <person name="Arakawa K."/>
        </authorList>
    </citation>
    <scope>NUCLEOTIDE SEQUENCE [LARGE SCALE GENOMIC DNA]</scope>
</reference>
<gene>
    <name evidence="2" type="ORF">AVEN_248686_1</name>
</gene>
<feature type="compositionally biased region" description="Basic and acidic residues" evidence="1">
    <location>
        <begin position="80"/>
        <end position="96"/>
    </location>
</feature>
<evidence type="ECO:0000313" key="3">
    <source>
        <dbReference type="Proteomes" id="UP000499080"/>
    </source>
</evidence>
<organism evidence="2 3">
    <name type="scientific">Araneus ventricosus</name>
    <name type="common">Orbweaver spider</name>
    <name type="synonym">Epeira ventricosa</name>
    <dbReference type="NCBI Taxonomy" id="182803"/>
    <lineage>
        <taxon>Eukaryota</taxon>
        <taxon>Metazoa</taxon>
        <taxon>Ecdysozoa</taxon>
        <taxon>Arthropoda</taxon>
        <taxon>Chelicerata</taxon>
        <taxon>Arachnida</taxon>
        <taxon>Araneae</taxon>
        <taxon>Araneomorphae</taxon>
        <taxon>Entelegynae</taxon>
        <taxon>Araneoidea</taxon>
        <taxon>Araneidae</taxon>
        <taxon>Araneus</taxon>
    </lineage>
</organism>
<dbReference type="AlphaFoldDB" id="A0A4Y2C016"/>
<evidence type="ECO:0000256" key="1">
    <source>
        <dbReference type="SAM" id="MobiDB-lite"/>
    </source>
</evidence>
<proteinExistence type="predicted"/>
<keyword evidence="3" id="KW-1185">Reference proteome</keyword>
<dbReference type="Proteomes" id="UP000499080">
    <property type="component" value="Unassembled WGS sequence"/>
</dbReference>
<evidence type="ECO:0000313" key="2">
    <source>
        <dbReference type="EMBL" id="GBL97752.1"/>
    </source>
</evidence>
<sequence>MELAQVWFSAVILTSRFEATRLLFWTASDLAPSLQTSAPHQRKNIWRLTYDLVCNRPTYVGGGSSVKSGFEPGTLRSRSRHLDTRPPRLKELLKKP</sequence>
<protein>
    <submittedName>
        <fullName evidence="2">Uncharacterized protein</fullName>
    </submittedName>
</protein>
<feature type="region of interest" description="Disordered" evidence="1">
    <location>
        <begin position="61"/>
        <end position="96"/>
    </location>
</feature>
<accession>A0A4Y2C016</accession>
<dbReference type="EMBL" id="BGPR01000132">
    <property type="protein sequence ID" value="GBL97752.1"/>
    <property type="molecule type" value="Genomic_DNA"/>
</dbReference>
<comment type="caution">
    <text evidence="2">The sequence shown here is derived from an EMBL/GenBank/DDBJ whole genome shotgun (WGS) entry which is preliminary data.</text>
</comment>
<name>A0A4Y2C016_ARAVE</name>